<proteinExistence type="predicted"/>
<comment type="caution">
    <text evidence="1">The sequence shown here is derived from an EMBL/GenBank/DDBJ whole genome shotgun (WGS) entry which is preliminary data.</text>
</comment>
<name>A0ABN0WTC8_9ALTE</name>
<dbReference type="RefSeq" id="WP_343842140.1">
    <property type="nucleotide sequence ID" value="NZ_BAAAEI010000006.1"/>
</dbReference>
<organism evidence="1 2">
    <name type="scientific">Bowmanella denitrificans</name>
    <dbReference type="NCBI Taxonomy" id="366582"/>
    <lineage>
        <taxon>Bacteria</taxon>
        <taxon>Pseudomonadati</taxon>
        <taxon>Pseudomonadota</taxon>
        <taxon>Gammaproteobacteria</taxon>
        <taxon>Alteromonadales</taxon>
        <taxon>Alteromonadaceae</taxon>
        <taxon>Bowmanella</taxon>
    </lineage>
</organism>
<sequence length="98" mass="11441">MLPWQWARQQHHLPMGLVVNNPFDVLRFDADNLYLGEEVFPRAKIKRLVLDNVDGNGLLQLPFNQRQAKVPQVMFDQEHLPKLRQMLTEQLPGVEVIT</sequence>
<protein>
    <submittedName>
        <fullName evidence="1">Uncharacterized protein</fullName>
    </submittedName>
</protein>
<keyword evidence="2" id="KW-1185">Reference proteome</keyword>
<dbReference type="Proteomes" id="UP001501757">
    <property type="component" value="Unassembled WGS sequence"/>
</dbReference>
<reference evidence="2" key="1">
    <citation type="journal article" date="2019" name="Int. J. Syst. Evol. Microbiol.">
        <title>The Global Catalogue of Microorganisms (GCM) 10K type strain sequencing project: providing services to taxonomists for standard genome sequencing and annotation.</title>
        <authorList>
            <consortium name="The Broad Institute Genomics Platform"/>
            <consortium name="The Broad Institute Genome Sequencing Center for Infectious Disease"/>
            <person name="Wu L."/>
            <person name="Ma J."/>
        </authorList>
    </citation>
    <scope>NUCLEOTIDE SEQUENCE [LARGE SCALE GENOMIC DNA]</scope>
    <source>
        <strain evidence="2">JCM 13378</strain>
    </source>
</reference>
<evidence type="ECO:0000313" key="1">
    <source>
        <dbReference type="EMBL" id="GAA0346247.1"/>
    </source>
</evidence>
<accession>A0ABN0WTC8</accession>
<evidence type="ECO:0000313" key="2">
    <source>
        <dbReference type="Proteomes" id="UP001501757"/>
    </source>
</evidence>
<gene>
    <name evidence="1" type="ORF">GCM10009092_08400</name>
</gene>
<dbReference type="EMBL" id="BAAAEI010000006">
    <property type="protein sequence ID" value="GAA0346247.1"/>
    <property type="molecule type" value="Genomic_DNA"/>
</dbReference>